<dbReference type="PROSITE" id="PS01128">
    <property type="entry name" value="SHIKIMATE_KINASE"/>
    <property type="match status" value="1"/>
</dbReference>
<dbReference type="Proteomes" id="UP000614424">
    <property type="component" value="Unassembled WGS sequence"/>
</dbReference>
<protein>
    <recommendedName>
        <fullName evidence="3 11">Shikimate kinase</fullName>
        <shortName evidence="11">SK</shortName>
        <ecNumber evidence="3 11">2.7.1.71</ecNumber>
    </recommendedName>
</protein>
<evidence type="ECO:0000256" key="2">
    <source>
        <dbReference type="ARBA" id="ARBA00006997"/>
    </source>
</evidence>
<keyword evidence="5 11" id="KW-0808">Transferase</keyword>
<dbReference type="SUPFAM" id="SSF52540">
    <property type="entry name" value="P-loop containing nucleoside triphosphate hydrolases"/>
    <property type="match status" value="1"/>
</dbReference>
<name>A0A8J6NEN5_9BACT</name>
<keyword evidence="8 11" id="KW-0067">ATP-binding</keyword>
<keyword evidence="9 11" id="KW-0057">Aromatic amino acid biosynthesis</keyword>
<feature type="binding site" evidence="11">
    <location>
        <position position="83"/>
    </location>
    <ligand>
        <name>substrate</name>
    </ligand>
</feature>
<evidence type="ECO:0000256" key="7">
    <source>
        <dbReference type="ARBA" id="ARBA00022777"/>
    </source>
</evidence>
<evidence type="ECO:0000256" key="10">
    <source>
        <dbReference type="ARBA" id="ARBA00048567"/>
    </source>
</evidence>
<feature type="binding site" evidence="11">
    <location>
        <position position="125"/>
    </location>
    <ligand>
        <name>ATP</name>
        <dbReference type="ChEBI" id="CHEBI:30616"/>
    </ligand>
</feature>
<dbReference type="InterPro" id="IPR000623">
    <property type="entry name" value="Shikimate_kinase/TSH1"/>
</dbReference>
<proteinExistence type="inferred from homology"/>
<evidence type="ECO:0000256" key="1">
    <source>
        <dbReference type="ARBA" id="ARBA00004842"/>
    </source>
</evidence>
<dbReference type="Gene3D" id="3.40.50.300">
    <property type="entry name" value="P-loop containing nucleotide triphosphate hydrolases"/>
    <property type="match status" value="1"/>
</dbReference>
<reference evidence="12 13" key="1">
    <citation type="submission" date="2020-08" db="EMBL/GenBank/DDBJ databases">
        <title>Bridging the membrane lipid divide: bacteria of the FCB group superphylum have the potential to synthesize archaeal ether lipids.</title>
        <authorList>
            <person name="Villanueva L."/>
            <person name="Von Meijenfeldt F.A.B."/>
            <person name="Westbye A.B."/>
            <person name="Yadav S."/>
            <person name="Hopmans E.C."/>
            <person name="Dutilh B.E."/>
            <person name="Sinninghe Damste J.S."/>
        </authorList>
    </citation>
    <scope>NUCLEOTIDE SEQUENCE [LARGE SCALE GENOMIC DNA]</scope>
    <source>
        <strain evidence="12">NIOZ-UU47</strain>
    </source>
</reference>
<comment type="caution">
    <text evidence="12">The sequence shown here is derived from an EMBL/GenBank/DDBJ whole genome shotgun (WGS) entry which is preliminary data.</text>
</comment>
<dbReference type="Pfam" id="PF01202">
    <property type="entry name" value="SKI"/>
    <property type="match status" value="1"/>
</dbReference>
<evidence type="ECO:0000256" key="5">
    <source>
        <dbReference type="ARBA" id="ARBA00022679"/>
    </source>
</evidence>
<keyword evidence="7 11" id="KW-0418">Kinase</keyword>
<dbReference type="AlphaFoldDB" id="A0A8J6NEN5"/>
<dbReference type="GO" id="GO:0005524">
    <property type="term" value="F:ATP binding"/>
    <property type="evidence" value="ECO:0007669"/>
    <property type="project" value="UniProtKB-UniRule"/>
</dbReference>
<dbReference type="CDD" id="cd00464">
    <property type="entry name" value="SK"/>
    <property type="match status" value="1"/>
</dbReference>
<dbReference type="PANTHER" id="PTHR21087:SF16">
    <property type="entry name" value="SHIKIMATE KINASE 1, CHLOROPLASTIC"/>
    <property type="match status" value="1"/>
</dbReference>
<evidence type="ECO:0000256" key="11">
    <source>
        <dbReference type="HAMAP-Rule" id="MF_00109"/>
    </source>
</evidence>
<comment type="caution">
    <text evidence="11">Lacks conserved residue(s) required for the propagation of feature annotation.</text>
</comment>
<organism evidence="12 13">
    <name type="scientific">Candidatus Desulfobia pelagia</name>
    <dbReference type="NCBI Taxonomy" id="2841692"/>
    <lineage>
        <taxon>Bacteria</taxon>
        <taxon>Pseudomonadati</taxon>
        <taxon>Thermodesulfobacteriota</taxon>
        <taxon>Desulfobulbia</taxon>
        <taxon>Desulfobulbales</taxon>
        <taxon>Desulfobulbaceae</taxon>
        <taxon>Candidatus Desulfobia</taxon>
    </lineage>
</organism>
<dbReference type="PRINTS" id="PR01100">
    <property type="entry name" value="SHIKIMTKNASE"/>
</dbReference>
<evidence type="ECO:0000256" key="3">
    <source>
        <dbReference type="ARBA" id="ARBA00012154"/>
    </source>
</evidence>
<evidence type="ECO:0000256" key="4">
    <source>
        <dbReference type="ARBA" id="ARBA00022605"/>
    </source>
</evidence>
<dbReference type="EC" id="2.7.1.71" evidence="3 11"/>
<comment type="subunit">
    <text evidence="11">Monomer.</text>
</comment>
<dbReference type="InterPro" id="IPR027417">
    <property type="entry name" value="P-loop_NTPase"/>
</dbReference>
<comment type="similarity">
    <text evidence="2 11">Belongs to the shikimate kinase family.</text>
</comment>
<comment type="catalytic activity">
    <reaction evidence="10 11">
        <text>shikimate + ATP = 3-phosphoshikimate + ADP + H(+)</text>
        <dbReference type="Rhea" id="RHEA:13121"/>
        <dbReference type="ChEBI" id="CHEBI:15378"/>
        <dbReference type="ChEBI" id="CHEBI:30616"/>
        <dbReference type="ChEBI" id="CHEBI:36208"/>
        <dbReference type="ChEBI" id="CHEBI:145989"/>
        <dbReference type="ChEBI" id="CHEBI:456216"/>
        <dbReference type="EC" id="2.7.1.71"/>
    </reaction>
</comment>
<evidence type="ECO:0000313" key="12">
    <source>
        <dbReference type="EMBL" id="MBC8318207.1"/>
    </source>
</evidence>
<dbReference type="GO" id="GO:0009073">
    <property type="term" value="P:aromatic amino acid family biosynthetic process"/>
    <property type="evidence" value="ECO:0007669"/>
    <property type="project" value="UniProtKB-KW"/>
</dbReference>
<evidence type="ECO:0000256" key="8">
    <source>
        <dbReference type="ARBA" id="ARBA00022840"/>
    </source>
</evidence>
<dbReference type="GO" id="GO:0004765">
    <property type="term" value="F:shikimate kinase activity"/>
    <property type="evidence" value="ECO:0007669"/>
    <property type="project" value="UniProtKB-UniRule"/>
</dbReference>
<keyword evidence="4 11" id="KW-0028">Amino-acid biosynthesis</keyword>
<dbReference type="InterPro" id="IPR023000">
    <property type="entry name" value="Shikimate_kinase_CS"/>
</dbReference>
<feature type="binding site" evidence="11">
    <location>
        <position position="61"/>
    </location>
    <ligand>
        <name>substrate</name>
    </ligand>
</feature>
<dbReference type="PANTHER" id="PTHR21087">
    <property type="entry name" value="SHIKIMATE KINASE"/>
    <property type="match status" value="1"/>
</dbReference>
<keyword evidence="11" id="KW-0963">Cytoplasm</keyword>
<comment type="pathway">
    <text evidence="1 11">Metabolic intermediate biosynthesis; chorismate biosynthesis; chorismate from D-erythrose 4-phosphate and phosphoenolpyruvate: step 5/7.</text>
</comment>
<comment type="function">
    <text evidence="11">Catalyzes the specific phosphorylation of the 3-hydroxyl group of shikimic acid using ATP as a cosubstrate.</text>
</comment>
<evidence type="ECO:0000256" key="9">
    <source>
        <dbReference type="ARBA" id="ARBA00023141"/>
    </source>
</evidence>
<dbReference type="GO" id="GO:0009423">
    <property type="term" value="P:chorismate biosynthetic process"/>
    <property type="evidence" value="ECO:0007669"/>
    <property type="project" value="UniProtKB-UniRule"/>
</dbReference>
<dbReference type="EMBL" id="JACNJZ010000138">
    <property type="protein sequence ID" value="MBC8318207.1"/>
    <property type="molecule type" value="Genomic_DNA"/>
</dbReference>
<comment type="subcellular location">
    <subcellularLocation>
        <location evidence="11">Cytoplasm</location>
    </subcellularLocation>
</comment>
<dbReference type="InterPro" id="IPR031322">
    <property type="entry name" value="Shikimate/glucono_kinase"/>
</dbReference>
<feature type="binding site" evidence="11">
    <location>
        <position position="19"/>
    </location>
    <ligand>
        <name>Mg(2+)</name>
        <dbReference type="ChEBI" id="CHEBI:18420"/>
    </ligand>
</feature>
<feature type="binding site" evidence="11">
    <location>
        <begin position="15"/>
        <end position="20"/>
    </location>
    <ligand>
        <name>ATP</name>
        <dbReference type="ChEBI" id="CHEBI:30616"/>
    </ligand>
</feature>
<feature type="binding site" evidence="11">
    <location>
        <position position="144"/>
    </location>
    <ligand>
        <name>substrate</name>
    </ligand>
</feature>
<keyword evidence="6 11" id="KW-0547">Nucleotide-binding</keyword>
<gene>
    <name evidence="11" type="primary">aroK</name>
    <name evidence="12" type="ORF">H8E41_09895</name>
</gene>
<dbReference type="GO" id="GO:0000287">
    <property type="term" value="F:magnesium ion binding"/>
    <property type="evidence" value="ECO:0007669"/>
    <property type="project" value="UniProtKB-UniRule"/>
</dbReference>
<evidence type="ECO:0000313" key="13">
    <source>
        <dbReference type="Proteomes" id="UP000614424"/>
    </source>
</evidence>
<dbReference type="HAMAP" id="MF_00109">
    <property type="entry name" value="Shikimate_kinase"/>
    <property type="match status" value="1"/>
</dbReference>
<feature type="binding site" evidence="11">
    <location>
        <position position="37"/>
    </location>
    <ligand>
        <name>substrate</name>
    </ligand>
</feature>
<accession>A0A8J6NEN5</accession>
<dbReference type="UniPathway" id="UPA00053">
    <property type="reaction ID" value="UER00088"/>
</dbReference>
<comment type="cofactor">
    <cofactor evidence="11">
        <name>Mg(2+)</name>
        <dbReference type="ChEBI" id="CHEBI:18420"/>
    </cofactor>
    <text evidence="11">Binds 1 Mg(2+) ion per subunit.</text>
</comment>
<keyword evidence="11" id="KW-0479">Metal-binding</keyword>
<sequence>MENKIKKIILTGYRATGKTIVGKLLAGQLGFTFLDTDHEIESRYGAPISQIVASHGWDYFRKLENNLLETLVDHENMVISTGGGAIMHQAAWHQLRKNSFVIWLTADIATICRRLASHSATASQRPSLTGRDIFTEVESVLLERQPLYEKGSDITIQSEQPLPDVLEEIKKAWQQNQNT</sequence>
<keyword evidence="11" id="KW-0460">Magnesium</keyword>
<dbReference type="GO" id="GO:0008652">
    <property type="term" value="P:amino acid biosynthetic process"/>
    <property type="evidence" value="ECO:0007669"/>
    <property type="project" value="UniProtKB-KW"/>
</dbReference>
<dbReference type="GO" id="GO:0005829">
    <property type="term" value="C:cytosol"/>
    <property type="evidence" value="ECO:0007669"/>
    <property type="project" value="TreeGrafter"/>
</dbReference>
<evidence type="ECO:0000256" key="6">
    <source>
        <dbReference type="ARBA" id="ARBA00022741"/>
    </source>
</evidence>